<proteinExistence type="predicted"/>
<name>M6QPX2_9LEPT</name>
<accession>M6QPX2</accession>
<organism evidence="1 2">
    <name type="scientific">Leptospira weilii str. UI 13098</name>
    <dbReference type="NCBI Taxonomy" id="1088542"/>
    <lineage>
        <taxon>Bacteria</taxon>
        <taxon>Pseudomonadati</taxon>
        <taxon>Spirochaetota</taxon>
        <taxon>Spirochaetia</taxon>
        <taxon>Leptospirales</taxon>
        <taxon>Leptospiraceae</taxon>
        <taxon>Leptospira</taxon>
    </lineage>
</organism>
<evidence type="ECO:0000313" key="2">
    <source>
        <dbReference type="Proteomes" id="UP000012118"/>
    </source>
</evidence>
<protein>
    <submittedName>
        <fullName evidence="1">Uncharacterized protein</fullName>
    </submittedName>
</protein>
<sequence length="42" mass="5174">MNFHPRKKKGFKNCFRNVKLISEIFIRIMSIWKKQSRFSESL</sequence>
<evidence type="ECO:0000313" key="1">
    <source>
        <dbReference type="EMBL" id="EMN90902.1"/>
    </source>
</evidence>
<dbReference type="EMBL" id="AHNU02000038">
    <property type="protein sequence ID" value="EMN90902.1"/>
    <property type="molecule type" value="Genomic_DNA"/>
</dbReference>
<gene>
    <name evidence="1" type="ORF">LEP1GSC108_4166</name>
</gene>
<keyword evidence="2" id="KW-1185">Reference proteome</keyword>
<comment type="caution">
    <text evidence="1">The sequence shown here is derived from an EMBL/GenBank/DDBJ whole genome shotgun (WGS) entry which is preliminary data.</text>
</comment>
<dbReference type="Proteomes" id="UP000012118">
    <property type="component" value="Unassembled WGS sequence"/>
</dbReference>
<dbReference type="AlphaFoldDB" id="M6QPX2"/>
<reference evidence="1 2" key="1">
    <citation type="submission" date="2013-01" db="EMBL/GenBank/DDBJ databases">
        <authorList>
            <person name="Harkins D.M."/>
            <person name="Durkin A.S."/>
            <person name="Brinkac L.M."/>
            <person name="Haft D.H."/>
            <person name="Selengut J.D."/>
            <person name="Sanka R."/>
            <person name="DePew J."/>
            <person name="Purushe J."/>
            <person name="Chanthongthip A."/>
            <person name="Lattana O."/>
            <person name="Phetsouvanh R."/>
            <person name="Newton P.N."/>
            <person name="Vinetz J.M."/>
            <person name="Sutton G.G."/>
            <person name="Nierman W.C."/>
            <person name="Fouts D.E."/>
        </authorList>
    </citation>
    <scope>NUCLEOTIDE SEQUENCE [LARGE SCALE GENOMIC DNA]</scope>
    <source>
        <strain evidence="1 2">UI 13098</strain>
    </source>
</reference>